<reference evidence="1 2" key="1">
    <citation type="journal article" date="2016" name="Proc. Natl. Acad. Sci. U.S.A.">
        <title>Lipid metabolic changes in an early divergent fungus govern the establishment of a mutualistic symbiosis with endobacteria.</title>
        <authorList>
            <person name="Lastovetsky O.A."/>
            <person name="Gaspar M.L."/>
            <person name="Mondo S.J."/>
            <person name="LaButti K.M."/>
            <person name="Sandor L."/>
            <person name="Grigoriev I.V."/>
            <person name="Henry S.A."/>
            <person name="Pawlowska T.E."/>
        </authorList>
    </citation>
    <scope>NUCLEOTIDE SEQUENCE [LARGE SCALE GENOMIC DNA]</scope>
    <source>
        <strain evidence="1 2">ATCC 11559</strain>
    </source>
</reference>
<organism evidence="1 2">
    <name type="scientific">Rhizopus microsporus</name>
    <dbReference type="NCBI Taxonomy" id="58291"/>
    <lineage>
        <taxon>Eukaryota</taxon>
        <taxon>Fungi</taxon>
        <taxon>Fungi incertae sedis</taxon>
        <taxon>Mucoromycota</taxon>
        <taxon>Mucoromycotina</taxon>
        <taxon>Mucoromycetes</taxon>
        <taxon>Mucorales</taxon>
        <taxon>Mucorineae</taxon>
        <taxon>Rhizopodaceae</taxon>
        <taxon>Rhizopus</taxon>
    </lineage>
</organism>
<dbReference type="Proteomes" id="UP000242381">
    <property type="component" value="Unassembled WGS sequence"/>
</dbReference>
<name>A0A1X0SD60_RHIZD</name>
<gene>
    <name evidence="1" type="ORF">BCV71DRAFT_271289</name>
</gene>
<sequence>MLNADDVHWADIFSSEELQEIRTLTQPTKSIQFPNSMKSFLEKISKITNIKDVLFFIYLNNLIVNHYESRDIYWLKMTLQQATDLFVTGYVPVTDQQERDIIRRIWGVHRYSNNKKSKLAAATMMFRQAAGEIPDMLVFYNGYEFGAAEASKVETDNTKEKMMPH</sequence>
<dbReference type="AlphaFoldDB" id="A0A1X0SD60"/>
<accession>A0A1X0SD60</accession>
<evidence type="ECO:0000313" key="1">
    <source>
        <dbReference type="EMBL" id="ORE22235.1"/>
    </source>
</evidence>
<evidence type="ECO:0000313" key="2">
    <source>
        <dbReference type="Proteomes" id="UP000242381"/>
    </source>
</evidence>
<protein>
    <submittedName>
        <fullName evidence="1">Uncharacterized protein</fullName>
    </submittedName>
</protein>
<proteinExistence type="predicted"/>
<dbReference type="EMBL" id="KV921269">
    <property type="protein sequence ID" value="ORE22235.1"/>
    <property type="molecule type" value="Genomic_DNA"/>
</dbReference>
<dbReference type="OMA" id="GTHEFAI"/>